<evidence type="ECO:0000313" key="1">
    <source>
        <dbReference type="EMBL" id="KWX24682.1"/>
    </source>
</evidence>
<evidence type="ECO:0000313" key="2">
    <source>
        <dbReference type="Proteomes" id="UP000070612"/>
    </source>
</evidence>
<organism evidence="1 2">
    <name type="scientific">Mycolicibacterium wolinskyi</name>
    <dbReference type="NCBI Taxonomy" id="59750"/>
    <lineage>
        <taxon>Bacteria</taxon>
        <taxon>Bacillati</taxon>
        <taxon>Actinomycetota</taxon>
        <taxon>Actinomycetes</taxon>
        <taxon>Mycobacteriales</taxon>
        <taxon>Mycobacteriaceae</taxon>
        <taxon>Mycolicibacterium</taxon>
    </lineage>
</organism>
<name>A0A132PRL3_9MYCO</name>
<protein>
    <submittedName>
        <fullName evidence="1">Uncharacterized protein</fullName>
    </submittedName>
</protein>
<dbReference type="EMBL" id="LGTW01000004">
    <property type="protein sequence ID" value="KWX24682.1"/>
    <property type="molecule type" value="Genomic_DNA"/>
</dbReference>
<dbReference type="Proteomes" id="UP000070612">
    <property type="component" value="Unassembled WGS sequence"/>
</dbReference>
<accession>A0A132PRL3</accession>
<gene>
    <name evidence="1" type="ORF">AFM11_08385</name>
</gene>
<dbReference type="AlphaFoldDB" id="A0A132PRL3"/>
<dbReference type="RefSeq" id="WP_067846436.1">
    <property type="nucleotide sequence ID" value="NZ_LGTW01000004.1"/>
</dbReference>
<sequence length="72" mass="7717">MEWIAFASEIPDDLPITKELVEKTRAEAKVAGQRGLNEGLALAGLSVAALLSGIAELERQVIDLRKSIAAEE</sequence>
<keyword evidence="2" id="KW-1185">Reference proteome</keyword>
<reference evidence="1 2" key="1">
    <citation type="submission" date="2015-07" db="EMBL/GenBank/DDBJ databases">
        <title>A draft genome sequence of Mycobacterium wolinskyi.</title>
        <authorList>
            <person name="de Man T.J."/>
            <person name="Perry K.A."/>
            <person name="Coulliette A.D."/>
            <person name="Jensen B."/>
            <person name="Toney N.C."/>
            <person name="Limbago B.M."/>
            <person name="Noble-Wang J."/>
        </authorList>
    </citation>
    <scope>NUCLEOTIDE SEQUENCE [LARGE SCALE GENOMIC DNA]</scope>
    <source>
        <strain evidence="1 2">CDC_01</strain>
    </source>
</reference>
<proteinExistence type="predicted"/>
<dbReference type="PATRIC" id="fig|59750.3.peg.5528"/>
<comment type="caution">
    <text evidence="1">The sequence shown here is derived from an EMBL/GenBank/DDBJ whole genome shotgun (WGS) entry which is preliminary data.</text>
</comment>